<proteinExistence type="predicted"/>
<accession>A0A151JA46</accession>
<protein>
    <submittedName>
        <fullName evidence="1">Uncharacterized protein</fullName>
    </submittedName>
</protein>
<name>A0A151JA46_9HYME</name>
<gene>
    <name evidence="1" type="ORF">ALC57_05806</name>
</gene>
<evidence type="ECO:0000313" key="2">
    <source>
        <dbReference type="Proteomes" id="UP000078492"/>
    </source>
</evidence>
<dbReference type="AlphaFoldDB" id="A0A151JA46"/>
<sequence length="85" mass="9647">MLIIAISPFSVLRTHRVLGPAVAVMTLMFAPSLRHEDVIPRRIILLPGSLSVARRGPSGKSDLITERDRTGRWTTTTRRLDRWRT</sequence>
<dbReference type="EMBL" id="KQ979361">
    <property type="protein sequence ID" value="KYN21823.1"/>
    <property type="molecule type" value="Genomic_DNA"/>
</dbReference>
<keyword evidence="2" id="KW-1185">Reference proteome</keyword>
<evidence type="ECO:0000313" key="1">
    <source>
        <dbReference type="EMBL" id="KYN21823.1"/>
    </source>
</evidence>
<dbReference type="Proteomes" id="UP000078492">
    <property type="component" value="Unassembled WGS sequence"/>
</dbReference>
<reference evidence="1 2" key="1">
    <citation type="submission" date="2015-09" db="EMBL/GenBank/DDBJ databases">
        <title>Trachymyrmex cornetzi WGS genome.</title>
        <authorList>
            <person name="Nygaard S."/>
            <person name="Hu H."/>
            <person name="Boomsma J."/>
            <person name="Zhang G."/>
        </authorList>
    </citation>
    <scope>NUCLEOTIDE SEQUENCE [LARGE SCALE GENOMIC DNA]</scope>
    <source>
        <strain evidence="1">Tcor2-1</strain>
        <tissue evidence="1">Whole body</tissue>
    </source>
</reference>
<organism evidence="1 2">
    <name type="scientific">Trachymyrmex cornetzi</name>
    <dbReference type="NCBI Taxonomy" id="471704"/>
    <lineage>
        <taxon>Eukaryota</taxon>
        <taxon>Metazoa</taxon>
        <taxon>Ecdysozoa</taxon>
        <taxon>Arthropoda</taxon>
        <taxon>Hexapoda</taxon>
        <taxon>Insecta</taxon>
        <taxon>Pterygota</taxon>
        <taxon>Neoptera</taxon>
        <taxon>Endopterygota</taxon>
        <taxon>Hymenoptera</taxon>
        <taxon>Apocrita</taxon>
        <taxon>Aculeata</taxon>
        <taxon>Formicoidea</taxon>
        <taxon>Formicidae</taxon>
        <taxon>Myrmicinae</taxon>
        <taxon>Trachymyrmex</taxon>
    </lineage>
</organism>